<evidence type="ECO:0000256" key="14">
    <source>
        <dbReference type="ARBA" id="ARBA00023136"/>
    </source>
</evidence>
<feature type="transmembrane region" description="Helical" evidence="25">
    <location>
        <begin position="259"/>
        <end position="278"/>
    </location>
</feature>
<keyword evidence="6 25" id="KW-0812">Transmembrane</keyword>
<evidence type="ECO:0000256" key="25">
    <source>
        <dbReference type="SAM" id="Phobius"/>
    </source>
</evidence>
<dbReference type="InterPro" id="IPR018491">
    <property type="entry name" value="SLC12_C"/>
</dbReference>
<dbReference type="GO" id="GO:0055078">
    <property type="term" value="P:sodium ion homeostasis"/>
    <property type="evidence" value="ECO:0007669"/>
    <property type="project" value="TreeGrafter"/>
</dbReference>
<comment type="subcellular location">
    <subcellularLocation>
        <location evidence="1">Apical cell membrane</location>
        <topology evidence="1">Multi-pass membrane protein</topology>
    </subcellularLocation>
</comment>
<dbReference type="GO" id="GO:0055075">
    <property type="term" value="P:potassium ion homeostasis"/>
    <property type="evidence" value="ECO:0007669"/>
    <property type="project" value="TreeGrafter"/>
</dbReference>
<protein>
    <recommendedName>
        <fullName evidence="22">Solute carrier family 12 member 3</fullName>
    </recommendedName>
    <alternativeName>
        <fullName evidence="23">Na-Cl symporter</fullName>
    </alternativeName>
    <alternativeName>
        <fullName evidence="24">Thiazide-sensitive sodium-chloride cotransporter</fullName>
    </alternativeName>
</protein>
<sequence>MAELPASEMPGDPALCSGRFTISTLLGGDEPPPPAAYDSSHPSHLTHGSTIYMRTFGYNTIDVVPAYEHYANSTLPGEPRKVRPTLADLHSFLKQEGRHLHALAFDSRPSHEMTDGLVEDEAGASSEKNPGEPVRFGWVKGVMIRCMLNIWGVILYLRLPWITAQAGIVLTWIIILLSVTVTSITGLSISAISTNGKVKSGGTYFLISRSLGPELGGSIGLIFAFANAVGVAMHTVGFAETVRDLLQEYGSPIVDPINDIRIIGVVTVTVLLAISLAGMEWESKAQVLFFLVIMISFANYLVGTLIPPSTDKASKGFFSYHGDIFVQNLVPDWRGPDGSFFGMFSIFFPSATGILAGANISGDLKDPAIAIPKGTLMAIFWTTISYLAISATIGSCVVRDASGVLNDTMAPGWGPCEGLACGYGWNFTECAQQHSCRYGLINYYQTMSMVSGFAPLITAGIFGATLSSALACLVSAAKVFQCLCEDQLYPLIGFFGKGYGKNNEPVRGYLLAYAIAVAFIIIAELNTIAPIISNFFLCSYALINFSCFHASITNSPGWRPSFRYYSKWAALFGAVISVVIMFLLTWWAALIAIGIVLFLLLYVIYKKPEVNWGSSVQAGSYNLALSYSVGLNEVEDHIKNYRPQCLVLTGPPNFRPALVDFVGTFTRNLSLMICGHVLIGPRKQRMPELRLIASGHTRWLNKRKIKAFYSDVIAEDLRSGVQILMQAAGLGRMKPNILVVGFKKNWQSAHPATVEDYIGILHDAFDFNYGVCVMRMREGLNVSKVMQAHVNPVFDPAEDSKEASARVDPQTLVREEQASTIFQSEQGKKTIDIYWLFDDGGLTLLIPYLLGRKKRWNKCKIRVFVGGQINRMDQERKAIISLLSKFRLGFHEVHILPDINQKPRAEHTKRFEDMIAPFRLNDGFKDEATVAEMRRDCPWKISDEEIHKNRIKSLRQVRLNEILLDYSRDAALVVITLPIGRKGKCPSSLYMAWLETLSQDLRPPVILIRGNQENVLTFYCQ</sequence>
<evidence type="ECO:0000259" key="27">
    <source>
        <dbReference type="Pfam" id="PF03522"/>
    </source>
</evidence>
<proteinExistence type="inferred from homology"/>
<dbReference type="GO" id="GO:0006884">
    <property type="term" value="P:cell volume homeostasis"/>
    <property type="evidence" value="ECO:0007669"/>
    <property type="project" value="TreeGrafter"/>
</dbReference>
<evidence type="ECO:0000256" key="2">
    <source>
        <dbReference type="ARBA" id="ARBA00010593"/>
    </source>
</evidence>
<keyword evidence="10" id="KW-0769">Symport</keyword>
<dbReference type="FunFam" id="1.20.1740.10:FF:000018">
    <property type="entry name" value="solute carrier family 12 member 3 isoform X2"/>
    <property type="match status" value="1"/>
</dbReference>
<evidence type="ECO:0000256" key="11">
    <source>
        <dbReference type="ARBA" id="ARBA00022989"/>
    </source>
</evidence>
<evidence type="ECO:0000256" key="18">
    <source>
        <dbReference type="ARBA" id="ARBA00023214"/>
    </source>
</evidence>
<dbReference type="GO" id="GO:0055064">
    <property type="term" value="P:chloride ion homeostasis"/>
    <property type="evidence" value="ECO:0007669"/>
    <property type="project" value="TreeGrafter"/>
</dbReference>
<dbReference type="Pfam" id="PF03522">
    <property type="entry name" value="SLC12"/>
    <property type="match status" value="2"/>
</dbReference>
<dbReference type="InterPro" id="IPR002948">
    <property type="entry name" value="SLC12A3"/>
</dbReference>
<evidence type="ECO:0000256" key="20">
    <source>
        <dbReference type="ARBA" id="ARBA00056815"/>
    </source>
</evidence>
<feature type="domain" description="Amino acid permease/ SLC12A" evidence="26">
    <location>
        <begin position="141"/>
        <end position="646"/>
    </location>
</feature>
<evidence type="ECO:0000256" key="10">
    <source>
        <dbReference type="ARBA" id="ARBA00022847"/>
    </source>
</evidence>
<evidence type="ECO:0000256" key="1">
    <source>
        <dbReference type="ARBA" id="ARBA00004424"/>
    </source>
</evidence>
<dbReference type="Pfam" id="PF08403">
    <property type="entry name" value="AA_permease_N"/>
    <property type="match status" value="1"/>
</dbReference>
<evidence type="ECO:0000256" key="16">
    <source>
        <dbReference type="ARBA" id="ARBA00023180"/>
    </source>
</evidence>
<dbReference type="PRINTS" id="PR01230">
    <property type="entry name" value="NACLTRNSPORT"/>
</dbReference>
<evidence type="ECO:0000259" key="26">
    <source>
        <dbReference type="Pfam" id="PF00324"/>
    </source>
</evidence>
<keyword evidence="12" id="KW-0915">Sodium</keyword>
<evidence type="ECO:0000256" key="15">
    <source>
        <dbReference type="ARBA" id="ARBA00023157"/>
    </source>
</evidence>
<keyword evidence="18" id="KW-0868">Chloride</keyword>
<evidence type="ECO:0000256" key="6">
    <source>
        <dbReference type="ARBA" id="ARBA00022692"/>
    </source>
</evidence>
<evidence type="ECO:0000256" key="24">
    <source>
        <dbReference type="ARBA" id="ARBA00077939"/>
    </source>
</evidence>
<comment type="function">
    <text evidence="20">Electroneutral sodium and chloride ion cotransporter, which acts as a key mediator of sodium and chloride reabsorption in kidney distal convoluted tubules. Also acts as a receptor for the pro-inflammatory cytokine IL18, thereby contributing to IL18-induced cytokine production, including IFNG, IL6, IL18 and CCL2. May act either independently of IL18R1, or in a complex with IL18R1.</text>
</comment>
<keyword evidence="8" id="KW-0067">ATP-binding</keyword>
<evidence type="ECO:0000256" key="9">
    <source>
        <dbReference type="ARBA" id="ARBA00022843"/>
    </source>
</evidence>
<evidence type="ECO:0000256" key="12">
    <source>
        <dbReference type="ARBA" id="ARBA00023053"/>
    </source>
</evidence>
<feature type="domain" description="SLC12A transporter C-terminal" evidence="27">
    <location>
        <begin position="655"/>
        <end position="794"/>
    </location>
</feature>
<dbReference type="RefSeq" id="XP_008052304.1">
    <property type="nucleotide sequence ID" value="XM_008054113.2"/>
</dbReference>
<feature type="transmembrane region" description="Helical" evidence="25">
    <location>
        <begin position="340"/>
        <end position="362"/>
    </location>
</feature>
<feature type="transmembrane region" description="Helical" evidence="25">
    <location>
        <begin position="531"/>
        <end position="552"/>
    </location>
</feature>
<feature type="transmembrane region" description="Helical" evidence="25">
    <location>
        <begin position="215"/>
        <end position="239"/>
    </location>
</feature>
<comment type="subunit">
    <text evidence="21">Homodimer; adopts a domain-swap conformation at the scissor helices connecting the transmembrane domain and C-terminal domain. Interacts with KLHL3. Interacts with IL18R1; this interaction is increased by IL18 treatment.</text>
</comment>
<dbReference type="Pfam" id="PF00324">
    <property type="entry name" value="AA_permease"/>
    <property type="match status" value="1"/>
</dbReference>
<keyword evidence="7" id="KW-0547">Nucleotide-binding</keyword>
<dbReference type="InterPro" id="IPR004842">
    <property type="entry name" value="SLC12A_fam"/>
</dbReference>
<evidence type="ECO:0000313" key="30">
    <source>
        <dbReference type="RefSeq" id="XP_008052304.1"/>
    </source>
</evidence>
<dbReference type="GO" id="GO:0008511">
    <property type="term" value="F:sodium:potassium:chloride symporter activity"/>
    <property type="evidence" value="ECO:0007669"/>
    <property type="project" value="TreeGrafter"/>
</dbReference>
<dbReference type="PANTHER" id="PTHR11827:SF9">
    <property type="entry name" value="SOLUTE CARRIER FAMILY 12 MEMBER 3"/>
    <property type="match status" value="1"/>
</dbReference>
<feature type="transmembrane region" description="Helical" evidence="25">
    <location>
        <begin position="287"/>
        <end position="306"/>
    </location>
</feature>
<keyword evidence="16" id="KW-0325">Glycoprotein</keyword>
<evidence type="ECO:0000256" key="22">
    <source>
        <dbReference type="ARBA" id="ARBA00073714"/>
    </source>
</evidence>
<evidence type="ECO:0000256" key="7">
    <source>
        <dbReference type="ARBA" id="ARBA00022741"/>
    </source>
</evidence>
<dbReference type="CTD" id="6559"/>
<name>A0A1U7SWR5_CARSF</name>
<comment type="similarity">
    <text evidence="2">Belongs to the SLC12A transporter family.</text>
</comment>
<evidence type="ECO:0000313" key="29">
    <source>
        <dbReference type="Proteomes" id="UP000189704"/>
    </source>
</evidence>
<feature type="transmembrane region" description="Helical" evidence="25">
    <location>
        <begin position="586"/>
        <end position="605"/>
    </location>
</feature>
<keyword evidence="17" id="KW-0739">Sodium transport</keyword>
<evidence type="ECO:0000256" key="8">
    <source>
        <dbReference type="ARBA" id="ARBA00022840"/>
    </source>
</evidence>
<keyword evidence="5" id="KW-0597">Phosphoprotein</keyword>
<keyword evidence="29" id="KW-1185">Reference proteome</keyword>
<keyword evidence="14 25" id="KW-0472">Membrane</keyword>
<feature type="transmembrane region" description="Helical" evidence="25">
    <location>
        <begin position="169"/>
        <end position="194"/>
    </location>
</feature>
<feature type="domain" description="Amino acid permease N-terminal" evidence="28">
    <location>
        <begin position="46"/>
        <end position="116"/>
    </location>
</feature>
<dbReference type="GO" id="GO:1990573">
    <property type="term" value="P:potassium ion import across plasma membrane"/>
    <property type="evidence" value="ECO:0007669"/>
    <property type="project" value="TreeGrafter"/>
</dbReference>
<evidence type="ECO:0000256" key="13">
    <source>
        <dbReference type="ARBA" id="ARBA00023065"/>
    </source>
</evidence>
<feature type="domain" description="SLC12A transporter C-terminal" evidence="27">
    <location>
        <begin position="815"/>
        <end position="1020"/>
    </location>
</feature>
<comment type="catalytic activity">
    <reaction evidence="19">
        <text>chloride(out) + Na(+)(out) = chloride(in) + Na(+)(in)</text>
        <dbReference type="Rhea" id="RHEA:73887"/>
        <dbReference type="ChEBI" id="CHEBI:17996"/>
        <dbReference type="ChEBI" id="CHEBI:29101"/>
    </reaction>
</comment>
<dbReference type="Proteomes" id="UP000189704">
    <property type="component" value="Unplaced"/>
</dbReference>
<keyword evidence="15" id="KW-1015">Disulfide bond</keyword>
<organism evidence="29 30">
    <name type="scientific">Carlito syrichta</name>
    <name type="common">Philippine tarsier</name>
    <name type="synonym">Tarsius syrichta</name>
    <dbReference type="NCBI Taxonomy" id="1868482"/>
    <lineage>
        <taxon>Eukaryota</taxon>
        <taxon>Metazoa</taxon>
        <taxon>Chordata</taxon>
        <taxon>Craniata</taxon>
        <taxon>Vertebrata</taxon>
        <taxon>Euteleostomi</taxon>
        <taxon>Mammalia</taxon>
        <taxon>Eutheria</taxon>
        <taxon>Euarchontoglires</taxon>
        <taxon>Primates</taxon>
        <taxon>Haplorrhini</taxon>
        <taxon>Tarsiiformes</taxon>
        <taxon>Tarsiidae</taxon>
        <taxon>Carlito</taxon>
    </lineage>
</organism>
<feature type="transmembrane region" description="Helical" evidence="25">
    <location>
        <begin position="453"/>
        <end position="474"/>
    </location>
</feature>
<dbReference type="NCBIfam" id="TIGR00930">
    <property type="entry name" value="2a30"/>
    <property type="match status" value="1"/>
</dbReference>
<keyword evidence="9" id="KW-0832">Ubl conjugation</keyword>
<evidence type="ECO:0000256" key="21">
    <source>
        <dbReference type="ARBA" id="ARBA00063035"/>
    </source>
</evidence>
<feature type="transmembrane region" description="Helical" evidence="25">
    <location>
        <begin position="374"/>
        <end position="393"/>
    </location>
</feature>
<evidence type="ECO:0000256" key="5">
    <source>
        <dbReference type="ARBA" id="ARBA00022553"/>
    </source>
</evidence>
<keyword evidence="11 25" id="KW-1133">Transmembrane helix</keyword>
<keyword evidence="3" id="KW-0813">Transport</keyword>
<keyword evidence="4" id="KW-1003">Cell membrane</keyword>
<accession>A0A1U7SWR5</accession>
<evidence type="ECO:0000256" key="17">
    <source>
        <dbReference type="ARBA" id="ARBA00023201"/>
    </source>
</evidence>
<dbReference type="OrthoDB" id="2020542at2759"/>
<evidence type="ECO:0000256" key="23">
    <source>
        <dbReference type="ARBA" id="ARBA00076232"/>
    </source>
</evidence>
<feature type="transmembrane region" description="Helical" evidence="25">
    <location>
        <begin position="506"/>
        <end position="525"/>
    </location>
</feature>
<evidence type="ECO:0000256" key="19">
    <source>
        <dbReference type="ARBA" id="ARBA00050884"/>
    </source>
</evidence>
<dbReference type="AlphaFoldDB" id="A0A1U7SWR5"/>
<dbReference type="GO" id="GO:0016324">
    <property type="term" value="C:apical plasma membrane"/>
    <property type="evidence" value="ECO:0007669"/>
    <property type="project" value="UniProtKB-SubCell"/>
</dbReference>
<evidence type="ECO:0000256" key="4">
    <source>
        <dbReference type="ARBA" id="ARBA00022475"/>
    </source>
</evidence>
<dbReference type="InterPro" id="IPR013612">
    <property type="entry name" value="AA_permease_N"/>
</dbReference>
<dbReference type="InterPro" id="IPR004841">
    <property type="entry name" value="AA-permease/SLC12A_dom"/>
</dbReference>
<gene>
    <name evidence="30" type="primary">SLC12A3</name>
</gene>
<dbReference type="PANTHER" id="PTHR11827">
    <property type="entry name" value="SOLUTE CARRIER FAMILY 12, CATION COTRANSPORTERS"/>
    <property type="match status" value="1"/>
</dbReference>
<dbReference type="Gene3D" id="1.20.1740.10">
    <property type="entry name" value="Amino acid/polyamine transporter I"/>
    <property type="match status" value="1"/>
</dbReference>
<dbReference type="GeneID" id="103256210"/>
<keyword evidence="13" id="KW-0406">Ion transport</keyword>
<evidence type="ECO:0000259" key="28">
    <source>
        <dbReference type="Pfam" id="PF08403"/>
    </source>
</evidence>
<dbReference type="GO" id="GO:0005524">
    <property type="term" value="F:ATP binding"/>
    <property type="evidence" value="ECO:0007669"/>
    <property type="project" value="UniProtKB-KW"/>
</dbReference>
<reference evidence="30" key="1">
    <citation type="submission" date="2025-08" db="UniProtKB">
        <authorList>
            <consortium name="RefSeq"/>
        </authorList>
    </citation>
    <scope>IDENTIFICATION</scope>
</reference>
<evidence type="ECO:0000256" key="3">
    <source>
        <dbReference type="ARBA" id="ARBA00022448"/>
    </source>
</evidence>